<keyword evidence="2" id="KW-0067">ATP-binding</keyword>
<dbReference type="InterPro" id="IPR035965">
    <property type="entry name" value="PAS-like_dom_sf"/>
</dbReference>
<keyword evidence="8" id="KW-1185">Reference proteome</keyword>
<dbReference type="Pfam" id="PF00158">
    <property type="entry name" value="Sigma54_activat"/>
    <property type="match status" value="1"/>
</dbReference>
<dbReference type="PRINTS" id="PR01590">
    <property type="entry name" value="HTHFIS"/>
</dbReference>
<evidence type="ECO:0000259" key="6">
    <source>
        <dbReference type="PROSITE" id="PS50045"/>
    </source>
</evidence>
<dbReference type="Proteomes" id="UP001165395">
    <property type="component" value="Unassembled WGS sequence"/>
</dbReference>
<comment type="caution">
    <text evidence="7">The sequence shown here is derived from an EMBL/GenBank/DDBJ whole genome shotgun (WGS) entry which is preliminary data.</text>
</comment>
<dbReference type="InterPro" id="IPR025662">
    <property type="entry name" value="Sigma_54_int_dom_ATP-bd_1"/>
</dbReference>
<keyword evidence="3" id="KW-0805">Transcription regulation</keyword>
<proteinExistence type="predicted"/>
<dbReference type="InterPro" id="IPR010524">
    <property type="entry name" value="Sig_transdc_resp-reg_PrpR_N"/>
</dbReference>
<dbReference type="Pfam" id="PF02954">
    <property type="entry name" value="HTH_8"/>
    <property type="match status" value="1"/>
</dbReference>
<reference evidence="7" key="1">
    <citation type="submission" date="2021-10" db="EMBL/GenBank/DDBJ databases">
        <title>The complete genome sequence of Leeia sp. TBRC 13508.</title>
        <authorList>
            <person name="Charoenyingcharoen P."/>
            <person name="Yukphan P."/>
        </authorList>
    </citation>
    <scope>NUCLEOTIDE SEQUENCE</scope>
    <source>
        <strain evidence="7">TBRC 13508</strain>
    </source>
</reference>
<dbReference type="Pfam" id="PF00989">
    <property type="entry name" value="PAS"/>
    <property type="match status" value="1"/>
</dbReference>
<dbReference type="CDD" id="cd00130">
    <property type="entry name" value="PAS"/>
    <property type="match status" value="1"/>
</dbReference>
<dbReference type="PROSITE" id="PS50045">
    <property type="entry name" value="SIGMA54_INTERACT_4"/>
    <property type="match status" value="1"/>
</dbReference>
<dbReference type="SUPFAM" id="SSF52540">
    <property type="entry name" value="P-loop containing nucleoside triphosphate hydrolases"/>
    <property type="match status" value="1"/>
</dbReference>
<dbReference type="InterPro" id="IPR003593">
    <property type="entry name" value="AAA+_ATPase"/>
</dbReference>
<keyword evidence="1" id="KW-0547">Nucleotide-binding</keyword>
<dbReference type="CDD" id="cd00009">
    <property type="entry name" value="AAA"/>
    <property type="match status" value="1"/>
</dbReference>
<dbReference type="EMBL" id="JAJBZT010000009">
    <property type="protein sequence ID" value="MCB6184754.1"/>
    <property type="molecule type" value="Genomic_DNA"/>
</dbReference>
<dbReference type="SUPFAM" id="SSF46689">
    <property type="entry name" value="Homeodomain-like"/>
    <property type="match status" value="1"/>
</dbReference>
<dbReference type="Gene3D" id="3.30.450.20">
    <property type="entry name" value="PAS domain"/>
    <property type="match status" value="1"/>
</dbReference>
<accession>A0ABS8D960</accession>
<evidence type="ECO:0000313" key="8">
    <source>
        <dbReference type="Proteomes" id="UP001165395"/>
    </source>
</evidence>
<dbReference type="SUPFAM" id="SSF55785">
    <property type="entry name" value="PYP-like sensor domain (PAS domain)"/>
    <property type="match status" value="1"/>
</dbReference>
<dbReference type="Pfam" id="PF25601">
    <property type="entry name" value="AAA_lid_14"/>
    <property type="match status" value="1"/>
</dbReference>
<dbReference type="SUPFAM" id="SSF159800">
    <property type="entry name" value="PrpR receptor domain-like"/>
    <property type="match status" value="1"/>
</dbReference>
<keyword evidence="5" id="KW-0804">Transcription</keyword>
<dbReference type="InterPro" id="IPR002197">
    <property type="entry name" value="HTH_Fis"/>
</dbReference>
<evidence type="ECO:0000256" key="3">
    <source>
        <dbReference type="ARBA" id="ARBA00023015"/>
    </source>
</evidence>
<dbReference type="Pfam" id="PF06506">
    <property type="entry name" value="PrpR_N"/>
    <property type="match status" value="1"/>
</dbReference>
<dbReference type="RefSeq" id="WP_227181575.1">
    <property type="nucleotide sequence ID" value="NZ_JAJBZT010000009.1"/>
</dbReference>
<keyword evidence="4" id="KW-0238">DNA-binding</keyword>
<dbReference type="InterPro" id="IPR002078">
    <property type="entry name" value="Sigma_54_int"/>
</dbReference>
<dbReference type="PROSITE" id="PS00675">
    <property type="entry name" value="SIGMA54_INTERACT_1"/>
    <property type="match status" value="1"/>
</dbReference>
<evidence type="ECO:0000256" key="4">
    <source>
        <dbReference type="ARBA" id="ARBA00023125"/>
    </source>
</evidence>
<dbReference type="Gene3D" id="1.10.10.60">
    <property type="entry name" value="Homeodomain-like"/>
    <property type="match status" value="1"/>
</dbReference>
<evidence type="ECO:0000256" key="2">
    <source>
        <dbReference type="ARBA" id="ARBA00022840"/>
    </source>
</evidence>
<dbReference type="Gene3D" id="3.40.50.300">
    <property type="entry name" value="P-loop containing nucleotide triphosphate hydrolases"/>
    <property type="match status" value="1"/>
</dbReference>
<dbReference type="PANTHER" id="PTHR32071">
    <property type="entry name" value="TRANSCRIPTIONAL REGULATORY PROTEIN"/>
    <property type="match status" value="1"/>
</dbReference>
<evidence type="ECO:0000256" key="5">
    <source>
        <dbReference type="ARBA" id="ARBA00023163"/>
    </source>
</evidence>
<organism evidence="7 8">
    <name type="scientific">Leeia speluncae</name>
    <dbReference type="NCBI Taxonomy" id="2884804"/>
    <lineage>
        <taxon>Bacteria</taxon>
        <taxon>Pseudomonadati</taxon>
        <taxon>Pseudomonadota</taxon>
        <taxon>Betaproteobacteria</taxon>
        <taxon>Neisseriales</taxon>
        <taxon>Leeiaceae</taxon>
        <taxon>Leeia</taxon>
    </lineage>
</organism>
<evidence type="ECO:0000256" key="1">
    <source>
        <dbReference type="ARBA" id="ARBA00022741"/>
    </source>
</evidence>
<dbReference type="SMART" id="SM00091">
    <property type="entry name" value="PAS"/>
    <property type="match status" value="1"/>
</dbReference>
<dbReference type="Gene3D" id="3.40.50.10660">
    <property type="entry name" value="PrpR receptor domain-like"/>
    <property type="match status" value="1"/>
</dbReference>
<name>A0ABS8D960_9NEIS</name>
<dbReference type="InterPro" id="IPR013767">
    <property type="entry name" value="PAS_fold"/>
</dbReference>
<dbReference type="PROSITE" id="PS00688">
    <property type="entry name" value="SIGMA54_INTERACT_3"/>
    <property type="match status" value="1"/>
</dbReference>
<dbReference type="InterPro" id="IPR058031">
    <property type="entry name" value="AAA_lid_NorR"/>
</dbReference>
<feature type="domain" description="Sigma-54 factor interaction" evidence="6">
    <location>
        <begin position="331"/>
        <end position="563"/>
    </location>
</feature>
<dbReference type="InterPro" id="IPR009057">
    <property type="entry name" value="Homeodomain-like_sf"/>
</dbReference>
<dbReference type="Gene3D" id="1.10.8.60">
    <property type="match status" value="1"/>
</dbReference>
<gene>
    <name evidence="7" type="ORF">LIN78_14490</name>
</gene>
<dbReference type="PANTHER" id="PTHR32071:SF81">
    <property type="entry name" value="PROPIONATE CATABOLISM OPERON REGULATORY PROTEIN"/>
    <property type="match status" value="1"/>
</dbReference>
<sequence length="637" mass="70370">MPSRKPRIAIIAYRRLAALARSVLSDYSGYLDVQVLDMPAEAAFHELSLRSSTSLPPDVLIAASANARWLKANTNYPVSIIKVTGFDLLLAIQQAQQLALTNGATILLLAKHALVSVFESFRGLLSIPVEVVEFQDNAEALSILADYRQRQKKYVVVGSSIVADWAEQQGLPAVIIYSIDALKRAIDEGIALAKVTTDQEEKRGQLNQIVKGLSEGVIAVDAHECIQTINDAAANLFNSSSDRLFGRKLSDVQPLLSLAEVLQSGESQLDLVVSVGQRRLITHRTPMIEHGQQRGALLTFQEASRIEQADRTLRHQVSRKQFSAKYQLEDIVGGSPQIQHSKELATLYAPSDASVLILGESGTGKELFAQGIHLKSQRKSSPFVAVNCAAFPETLLESELFGYEEGAFTGSRKGGKAGLIELAHKGTIFLDEIGDMPLALQTRLLRVLQEKEVLRLGASEPIYVDVRVIAATHANLLEKVKAQTFRADLFYRLNILSLHLSPLRMRAGDIRQLISHFVVQFMRRSAVYIDPNELSKVFWSLAEHYHWPGNVRELENLIERTVVYVTALGKIDYAAMADILPELRIEKSTITPEKVDSTTSLEDALQQTGGDLQATAALLGISRTTLWRKLKLRDVGR</sequence>
<dbReference type="InterPro" id="IPR025943">
    <property type="entry name" value="Sigma_54_int_dom_ATP-bd_2"/>
</dbReference>
<dbReference type="PROSITE" id="PS00676">
    <property type="entry name" value="SIGMA54_INTERACT_2"/>
    <property type="match status" value="1"/>
</dbReference>
<protein>
    <submittedName>
        <fullName evidence="7">Sigma 54-interacting transcriptional regulator</fullName>
    </submittedName>
</protein>
<dbReference type="InterPro" id="IPR027417">
    <property type="entry name" value="P-loop_NTPase"/>
</dbReference>
<evidence type="ECO:0000313" key="7">
    <source>
        <dbReference type="EMBL" id="MCB6184754.1"/>
    </source>
</evidence>
<dbReference type="SMART" id="SM00382">
    <property type="entry name" value="AAA"/>
    <property type="match status" value="1"/>
</dbReference>
<dbReference type="InterPro" id="IPR025944">
    <property type="entry name" value="Sigma_54_int_dom_CS"/>
</dbReference>
<dbReference type="Gene3D" id="3.40.50.2300">
    <property type="match status" value="1"/>
</dbReference>
<dbReference type="InterPro" id="IPR000014">
    <property type="entry name" value="PAS"/>
</dbReference>